<protein>
    <submittedName>
        <fullName evidence="2">Uncharacterized protein</fullName>
    </submittedName>
</protein>
<evidence type="ECO:0000313" key="3">
    <source>
        <dbReference type="Proteomes" id="UP000654075"/>
    </source>
</evidence>
<feature type="non-terminal residue" evidence="2">
    <location>
        <position position="176"/>
    </location>
</feature>
<gene>
    <name evidence="2" type="ORF">PGLA1383_LOCUS47453</name>
</gene>
<feature type="non-terminal residue" evidence="2">
    <location>
        <position position="1"/>
    </location>
</feature>
<dbReference type="Proteomes" id="UP000654075">
    <property type="component" value="Unassembled WGS sequence"/>
</dbReference>
<evidence type="ECO:0000256" key="1">
    <source>
        <dbReference type="SAM" id="MobiDB-lite"/>
    </source>
</evidence>
<accession>A0A813H116</accession>
<feature type="compositionally biased region" description="Basic and acidic residues" evidence="1">
    <location>
        <begin position="76"/>
        <end position="94"/>
    </location>
</feature>
<comment type="caution">
    <text evidence="2">The sequence shown here is derived from an EMBL/GenBank/DDBJ whole genome shotgun (WGS) entry which is preliminary data.</text>
</comment>
<dbReference type="AlphaFoldDB" id="A0A813H116"/>
<feature type="compositionally biased region" description="Basic and acidic residues" evidence="1">
    <location>
        <begin position="158"/>
        <end position="176"/>
    </location>
</feature>
<organism evidence="2 3">
    <name type="scientific">Polarella glacialis</name>
    <name type="common">Dinoflagellate</name>
    <dbReference type="NCBI Taxonomy" id="89957"/>
    <lineage>
        <taxon>Eukaryota</taxon>
        <taxon>Sar</taxon>
        <taxon>Alveolata</taxon>
        <taxon>Dinophyceae</taxon>
        <taxon>Suessiales</taxon>
        <taxon>Suessiaceae</taxon>
        <taxon>Polarella</taxon>
    </lineage>
</organism>
<evidence type="ECO:0000313" key="2">
    <source>
        <dbReference type="EMBL" id="CAE8631342.1"/>
    </source>
</evidence>
<proteinExistence type="predicted"/>
<dbReference type="EMBL" id="CAJNNV010030102">
    <property type="protein sequence ID" value="CAE8631342.1"/>
    <property type="molecule type" value="Genomic_DNA"/>
</dbReference>
<keyword evidence="3" id="KW-1185">Reference proteome</keyword>
<feature type="compositionally biased region" description="Low complexity" evidence="1">
    <location>
        <begin position="59"/>
        <end position="73"/>
    </location>
</feature>
<reference evidence="2" key="1">
    <citation type="submission" date="2021-02" db="EMBL/GenBank/DDBJ databases">
        <authorList>
            <person name="Dougan E. K."/>
            <person name="Rhodes N."/>
            <person name="Thang M."/>
            <person name="Chan C."/>
        </authorList>
    </citation>
    <scope>NUCLEOTIDE SEQUENCE</scope>
</reference>
<sequence length="176" mass="19073">GDDGDYNRRSGTGTGHNPATLSAAHAMLLASEDSELCESFRTILGEAAEVAEAVERQHQQQQQYQHQRQQQYQDHLYSERSDAGSEPTEGERVPKAHVVALDSPKSPVSTTRPSALFLPSDPLFADTKVMLAELEQDLADLGLHGPEGAGAGPPARAEQIHEQASHRDEQRPASEA</sequence>
<feature type="region of interest" description="Disordered" evidence="1">
    <location>
        <begin position="141"/>
        <end position="176"/>
    </location>
</feature>
<name>A0A813H116_POLGL</name>
<feature type="region of interest" description="Disordered" evidence="1">
    <location>
        <begin position="54"/>
        <end position="119"/>
    </location>
</feature>